<dbReference type="Pfam" id="PF04578">
    <property type="entry name" value="DUF594"/>
    <property type="match status" value="1"/>
</dbReference>
<feature type="region of interest" description="Disordered" evidence="1">
    <location>
        <begin position="787"/>
        <end position="812"/>
    </location>
</feature>
<dbReference type="Proteomes" id="UP000000768">
    <property type="component" value="Chromosome 5"/>
</dbReference>
<reference evidence="5" key="2">
    <citation type="journal article" date="2018" name="Plant J.">
        <title>The Sorghum bicolor reference genome: improved assembly, gene annotations, a transcriptome atlas, and signatures of genome organization.</title>
        <authorList>
            <person name="McCormick R.F."/>
            <person name="Truong S.K."/>
            <person name="Sreedasyam A."/>
            <person name="Jenkins J."/>
            <person name="Shu S."/>
            <person name="Sims D."/>
            <person name="Kennedy M."/>
            <person name="Amirebrahimi M."/>
            <person name="Weers B.D."/>
            <person name="McKinley B."/>
            <person name="Mattison A."/>
            <person name="Morishige D.T."/>
            <person name="Grimwood J."/>
            <person name="Schmutz J."/>
            <person name="Mullet J.E."/>
        </authorList>
    </citation>
    <scope>NUCLEOTIDE SEQUENCE [LARGE SCALE GENOMIC DNA]</scope>
    <source>
        <strain evidence="5">cv. BTx623</strain>
    </source>
</reference>
<dbReference type="PANTHER" id="PTHR31325">
    <property type="entry name" value="OS01G0798800 PROTEIN-RELATED"/>
    <property type="match status" value="1"/>
</dbReference>
<sequence length="825" mass="90395">MLFDGSMSSSCGTSATSKTVPLLVYNLTTFYAEADLRGNEAPLVATSVVMFALAVLFVVLNIFSRHTAVSATLNPSIRLFFSAALSLFLPAMSYLFSEAKRTSAASKQVVEDLSVRARIILMWMLLVELLRKKVEAILLTAGGGGGTEGYSAMVQRATGVVWLGGLVFFNLRSAGKKALYGMLWVFVAAKFVQRSVAIEVGKRSFAYGKNPQVVAAYIRPMLELQQEQHHRRGTELLKHCNYAVMGEEELIDKNKAGPKGYKLDRHKLELELEDETAATAGGDSSAIVTVGRVWRLADSDDPLLSSEPRLKRLCLSFALFKLLRRRLEGYPISGAEAADCHRLIFHGLLEEPAGSGYCAGEHAFQVFTDEVQFLCENYHSVVPVVFASPFFFAHNYVLFPVVVLALCLLVLVLSGNGDVAYAVHSLRCDNFFTSGNVLPTARYVLGRVRKSTTFLFCAIDLSTTVLLALAVAYEEVSEYVVFLFSNWFMVSLLCNHTSGHEWRAEAGVLRRVIPGVLLVKNTLNHPALAIKQFSLLWFLGRLPLPPPLPSTAVPSEAKTLIMERLARVGSRGAALTNGTAALYKDEHRACVRSDELAWACGGGVAEVMLTWHVATAMLEARCAWRQQHAPPEPGRTAAMALSRYCAYLVAFLPELLPDEKNGTEVLFKEMKKELTKEMGWCGYYGGGEAAWCAKLMEIGGRRSTSAGTTMTVLEKGARLGKVLIGKYKDGAREAVWRLLGELWTEVVVYAAPTAGELHVKSHKEVLAQGAELITVLWAITTHTGIARPEEEEEEEQQQHPPAPTSTPSTSGTRAALCYWGVSSMG</sequence>
<feature type="non-terminal residue" evidence="4">
    <location>
        <position position="1"/>
    </location>
</feature>
<feature type="transmembrane region" description="Helical" evidence="2">
    <location>
        <begin position="452"/>
        <end position="473"/>
    </location>
</feature>
<dbReference type="AlphaFoldDB" id="A0A1Z5RID0"/>
<feature type="transmembrane region" description="Helical" evidence="2">
    <location>
        <begin position="43"/>
        <end position="64"/>
    </location>
</feature>
<dbReference type="Gramene" id="OQU83530">
    <property type="protein sequence ID" value="OQU83530"/>
    <property type="gene ID" value="SORBI_3005G130700"/>
</dbReference>
<dbReference type="Pfam" id="PF13968">
    <property type="entry name" value="DUF4220"/>
    <property type="match status" value="1"/>
</dbReference>
<organism evidence="4 5">
    <name type="scientific">Sorghum bicolor</name>
    <name type="common">Sorghum</name>
    <name type="synonym">Sorghum vulgare</name>
    <dbReference type="NCBI Taxonomy" id="4558"/>
    <lineage>
        <taxon>Eukaryota</taxon>
        <taxon>Viridiplantae</taxon>
        <taxon>Streptophyta</taxon>
        <taxon>Embryophyta</taxon>
        <taxon>Tracheophyta</taxon>
        <taxon>Spermatophyta</taxon>
        <taxon>Magnoliopsida</taxon>
        <taxon>Liliopsida</taxon>
        <taxon>Poales</taxon>
        <taxon>Poaceae</taxon>
        <taxon>PACMAD clade</taxon>
        <taxon>Panicoideae</taxon>
        <taxon>Andropogonodae</taxon>
        <taxon>Andropogoneae</taxon>
        <taxon>Sorghinae</taxon>
        <taxon>Sorghum</taxon>
    </lineage>
</organism>
<evidence type="ECO:0000259" key="3">
    <source>
        <dbReference type="Pfam" id="PF13968"/>
    </source>
</evidence>
<evidence type="ECO:0000256" key="1">
    <source>
        <dbReference type="SAM" id="MobiDB-lite"/>
    </source>
</evidence>
<accession>A0A1Z5RID0</accession>
<proteinExistence type="predicted"/>
<feature type="transmembrane region" description="Helical" evidence="2">
    <location>
        <begin position="76"/>
        <end position="96"/>
    </location>
</feature>
<evidence type="ECO:0000256" key="2">
    <source>
        <dbReference type="SAM" id="Phobius"/>
    </source>
</evidence>
<keyword evidence="2" id="KW-0812">Transmembrane</keyword>
<gene>
    <name evidence="4" type="ORF">SORBI_3005G130700</name>
</gene>
<keyword evidence="5" id="KW-1185">Reference proteome</keyword>
<protein>
    <recommendedName>
        <fullName evidence="3">DUF4220 domain-containing protein</fullName>
    </recommendedName>
</protein>
<keyword evidence="2" id="KW-1133">Transmembrane helix</keyword>
<evidence type="ECO:0000313" key="4">
    <source>
        <dbReference type="EMBL" id="OQU83530.1"/>
    </source>
</evidence>
<feature type="domain" description="DUF4220" evidence="3">
    <location>
        <begin position="154"/>
        <end position="502"/>
    </location>
</feature>
<keyword evidence="2" id="KW-0472">Membrane</keyword>
<dbReference type="InParanoid" id="A0A1Z5RID0"/>
<dbReference type="FunCoup" id="A0A1Z5RID0">
    <property type="interactions" value="116"/>
</dbReference>
<dbReference type="eggNOG" id="ENOG502QSWW">
    <property type="taxonomic scope" value="Eukaryota"/>
</dbReference>
<dbReference type="OMA" id="WRTREHP"/>
<feature type="transmembrane region" description="Helical" evidence="2">
    <location>
        <begin position="396"/>
        <end position="417"/>
    </location>
</feature>
<dbReference type="InterPro" id="IPR007658">
    <property type="entry name" value="DUF594"/>
</dbReference>
<evidence type="ECO:0000313" key="5">
    <source>
        <dbReference type="Proteomes" id="UP000000768"/>
    </source>
</evidence>
<reference evidence="4 5" key="1">
    <citation type="journal article" date="2009" name="Nature">
        <title>The Sorghum bicolor genome and the diversification of grasses.</title>
        <authorList>
            <person name="Paterson A.H."/>
            <person name="Bowers J.E."/>
            <person name="Bruggmann R."/>
            <person name="Dubchak I."/>
            <person name="Grimwood J."/>
            <person name="Gundlach H."/>
            <person name="Haberer G."/>
            <person name="Hellsten U."/>
            <person name="Mitros T."/>
            <person name="Poliakov A."/>
            <person name="Schmutz J."/>
            <person name="Spannagl M."/>
            <person name="Tang H."/>
            <person name="Wang X."/>
            <person name="Wicker T."/>
            <person name="Bharti A.K."/>
            <person name="Chapman J."/>
            <person name="Feltus F.A."/>
            <person name="Gowik U."/>
            <person name="Grigoriev I.V."/>
            <person name="Lyons E."/>
            <person name="Maher C.A."/>
            <person name="Martis M."/>
            <person name="Narechania A."/>
            <person name="Otillar R.P."/>
            <person name="Penning B.W."/>
            <person name="Salamov A.A."/>
            <person name="Wang Y."/>
            <person name="Zhang L."/>
            <person name="Carpita N.C."/>
            <person name="Freeling M."/>
            <person name="Gingle A.R."/>
            <person name="Hash C.T."/>
            <person name="Keller B."/>
            <person name="Klein P."/>
            <person name="Kresovich S."/>
            <person name="McCann M.C."/>
            <person name="Ming R."/>
            <person name="Peterson D.G."/>
            <person name="Mehboob-ur-Rahman"/>
            <person name="Ware D."/>
            <person name="Westhoff P."/>
            <person name="Mayer K.F."/>
            <person name="Messing J."/>
            <person name="Rokhsar D.S."/>
        </authorList>
    </citation>
    <scope>NUCLEOTIDE SEQUENCE [LARGE SCALE GENOMIC DNA]</scope>
    <source>
        <strain evidence="5">cv. BTx623</strain>
    </source>
</reference>
<name>A0A1Z5RID0_SORBI</name>
<dbReference type="InterPro" id="IPR025315">
    <property type="entry name" value="DUF4220"/>
</dbReference>
<dbReference type="EMBL" id="CM000764">
    <property type="protein sequence ID" value="OQU83530.1"/>
    <property type="molecule type" value="Genomic_DNA"/>
</dbReference>